<keyword evidence="2" id="KW-1185">Reference proteome</keyword>
<name>A0ABY3U4S9_9MYCO</name>
<proteinExistence type="predicted"/>
<reference evidence="1" key="1">
    <citation type="submission" date="2022-08" db="EMBL/GenBank/DDBJ databases">
        <title>Complete genome sequence of 14 non-tuberculosis mycobacteria type-strains.</title>
        <authorList>
            <person name="Igarashi Y."/>
            <person name="Osugi A."/>
            <person name="Mitarai S."/>
        </authorList>
    </citation>
    <scope>NUCLEOTIDE SEQUENCE</scope>
    <source>
        <strain evidence="1">DSM 45575</strain>
    </source>
</reference>
<gene>
    <name evidence="1" type="ORF">MIU77_00775</name>
</gene>
<dbReference type="RefSeq" id="WP_260063020.1">
    <property type="nucleotide sequence ID" value="NZ_CP092365.1"/>
</dbReference>
<dbReference type="Proteomes" id="UP001055200">
    <property type="component" value="Chromosome"/>
</dbReference>
<organism evidence="1 2">
    <name type="scientific">Mycolicibacillus parakoreensis</name>
    <dbReference type="NCBI Taxonomy" id="1069221"/>
    <lineage>
        <taxon>Bacteria</taxon>
        <taxon>Bacillati</taxon>
        <taxon>Actinomycetota</taxon>
        <taxon>Actinomycetes</taxon>
        <taxon>Mycobacteriales</taxon>
        <taxon>Mycobacteriaceae</taxon>
        <taxon>Mycolicibacillus</taxon>
    </lineage>
</organism>
<accession>A0ABY3U4S9</accession>
<sequence>MMMDIPLHPALAAELDRGAAFLDRLRDAREALVDTRITIPFPHGEGGVEFSGDGMVIDADFPDDLTDRYPGDDLAEVLTAICQEAYARLIRHVGAVTATVLPDHGVEAW</sequence>
<dbReference type="EMBL" id="CP092365">
    <property type="protein sequence ID" value="ULN52960.2"/>
    <property type="molecule type" value="Genomic_DNA"/>
</dbReference>
<protein>
    <submittedName>
        <fullName evidence="1">Uncharacterized protein</fullName>
    </submittedName>
</protein>
<evidence type="ECO:0000313" key="2">
    <source>
        <dbReference type="Proteomes" id="UP001055200"/>
    </source>
</evidence>
<evidence type="ECO:0000313" key="1">
    <source>
        <dbReference type="EMBL" id="ULN52960.2"/>
    </source>
</evidence>